<dbReference type="EMBL" id="KQ971352">
    <property type="protein sequence ID" value="EFA06328.1"/>
    <property type="molecule type" value="Genomic_DNA"/>
</dbReference>
<dbReference type="Pfam" id="PF14924">
    <property type="entry name" value="MAP10_N"/>
    <property type="match status" value="1"/>
</dbReference>
<dbReference type="Pfam" id="PF16003">
    <property type="entry name" value="DUF4776"/>
    <property type="match status" value="2"/>
</dbReference>
<feature type="compositionally biased region" description="Basic residues" evidence="1">
    <location>
        <begin position="1284"/>
        <end position="1307"/>
    </location>
</feature>
<dbReference type="HOGENOM" id="CLU_261027_0_0_1"/>
<evidence type="ECO:0000313" key="3">
    <source>
        <dbReference type="EMBL" id="EFA06328.1"/>
    </source>
</evidence>
<dbReference type="PhylomeDB" id="D6WSZ6"/>
<accession>D6WSZ6</accession>
<reference evidence="3 4" key="2">
    <citation type="journal article" date="2010" name="Nucleic Acids Res.">
        <title>BeetleBase in 2010: revisions to provide comprehensive genomic information for Tribolium castaneum.</title>
        <authorList>
            <person name="Kim H.S."/>
            <person name="Murphy T."/>
            <person name="Xia J."/>
            <person name="Caragea D."/>
            <person name="Park Y."/>
            <person name="Beeman R.W."/>
            <person name="Lorenzen M.D."/>
            <person name="Butcher S."/>
            <person name="Manak J.R."/>
            <person name="Brown S.J."/>
        </authorList>
    </citation>
    <scope>GENOME REANNOTATION</scope>
    <source>
        <strain evidence="3 4">Georgia GA2</strain>
    </source>
</reference>
<dbReference type="PANTHER" id="PTHR39079">
    <property type="entry name" value="FI08034P-RELATED"/>
    <property type="match status" value="1"/>
</dbReference>
<dbReference type="InParanoid" id="D6WSZ6"/>
<feature type="domain" description="DUF4776" evidence="2">
    <location>
        <begin position="1233"/>
        <end position="1278"/>
    </location>
</feature>
<dbReference type="OrthoDB" id="7883086at2759"/>
<dbReference type="KEGG" id="tca:659255"/>
<evidence type="ECO:0000256" key="1">
    <source>
        <dbReference type="SAM" id="MobiDB-lite"/>
    </source>
</evidence>
<evidence type="ECO:0000313" key="4">
    <source>
        <dbReference type="Proteomes" id="UP000007266"/>
    </source>
</evidence>
<feature type="region of interest" description="Disordered" evidence="1">
    <location>
        <begin position="1277"/>
        <end position="1307"/>
    </location>
</feature>
<name>D6WSZ6_TRICA</name>
<gene>
    <name evidence="3" type="primary">AUGUSTUS-3.0.2_09199</name>
    <name evidence="3" type="ORF">TcasGA2_TC009199</name>
</gene>
<dbReference type="PANTHER" id="PTHR39079:SF1">
    <property type="entry name" value="GH11706P-RELATED"/>
    <property type="match status" value="1"/>
</dbReference>
<feature type="domain" description="DUF4776" evidence="2">
    <location>
        <begin position="1060"/>
        <end position="1215"/>
    </location>
</feature>
<protein>
    <recommendedName>
        <fullName evidence="2">DUF4776 domain-containing protein</fullName>
    </recommendedName>
</protein>
<dbReference type="eggNOG" id="ENOG502SIHJ">
    <property type="taxonomic scope" value="Eukaryota"/>
</dbReference>
<proteinExistence type="predicted"/>
<keyword evidence="4" id="KW-1185">Reference proteome</keyword>
<evidence type="ECO:0000259" key="2">
    <source>
        <dbReference type="Pfam" id="PF16003"/>
    </source>
</evidence>
<dbReference type="InterPro" id="IPR031949">
    <property type="entry name" value="DUF4776"/>
</dbReference>
<organism evidence="3 4">
    <name type="scientific">Tribolium castaneum</name>
    <name type="common">Red flour beetle</name>
    <dbReference type="NCBI Taxonomy" id="7070"/>
    <lineage>
        <taxon>Eukaryota</taxon>
        <taxon>Metazoa</taxon>
        <taxon>Ecdysozoa</taxon>
        <taxon>Arthropoda</taxon>
        <taxon>Hexapoda</taxon>
        <taxon>Insecta</taxon>
        <taxon>Pterygota</taxon>
        <taxon>Neoptera</taxon>
        <taxon>Endopterygota</taxon>
        <taxon>Coleoptera</taxon>
        <taxon>Polyphaga</taxon>
        <taxon>Cucujiformia</taxon>
        <taxon>Tenebrionidae</taxon>
        <taxon>Tenebrionidae incertae sedis</taxon>
        <taxon>Tribolium</taxon>
    </lineage>
</organism>
<dbReference type="STRING" id="7070.D6WSZ6"/>
<sequence>MENYLFLLELFVDTVTFSSNLPSYPQAPDVTISGGVGKDIKMDVFTLQAFPDSSESQKEMQMNCGRSTLFACTPEEFLSKINANPFEIVVYIKNKPIGSAPIYWTRDFFTLVKKSKETFGVSGPASMQDQFLLKEKESDRIMGDIKASVKLSAFGNNIQTSYQLLSSEQDAKRKFLIRGARGQTTFQCQKMNGHSDEVLPLTCLFSDQRSNDASKSPSSHEEEPLSWMALFKSTLDPKYSSLPEEFNVAISNVFTGKNTSALTFDIVSLMEKPEENKYIDLRIRGGSHGFIFEFDKPGDSSLNEIKLDLEEQGDDAESLTVEKINRMLCKNKDCPAAKKFKQFGIGPLANTKGLGAVYGEPSLPTTYGISQTYGVFDEYGPYGLFSRPKRPSQPFIPKEDKPDWRESCWKPKKSKKDKPCGCHKQDHSLCYCQNFDSPLRLTGGGVCDSPLRLKGGGMLDYDDVKSPFHECKEVMDQFDEVLRQYKKALGPCGQVTCPFAPNVTKESCKQRCQHDQDVYSVDDYFNMAEPTPPTVTKQPAKEKFKVKGACGSTKCAYAKYKRGLQDEDAEMELQYLPAAPSGKCGHPKCPYPVQPDLPPIHWDCPDPLPKGRCKNPDCPYLPKEIKCLNAVLAKGPCGNFNCPFSPPPPCDSPTCPFASKECPYAEKSETESVCDNPECPFAPKKENSLCDNPECPYRGKKEPPPSCSPPPPSCPPVNPCLQNLLAYYAMVTGNGDLLRVCYGGPECPYDNNKAKKKPSPCYIPDDPCANPKCPYVKQKPSPCYPPNDSCANPECPYVKKTPSPCHPPDDSCANPECPYMEKSPDMECDKTKQNDDFCGNNECPYAPKTCYTKPPPCYPPEEEGVCPGPPPCPFNLSILQSLLPFFPITICPEGTCPYGGTGLQDLLQMCMGAVECPKPCPPPPPQPCTMMEEKKDGDVCANPSCQYKKTDEKSKELNEGVEYTSETRVEIDNAPCTRETCQSQGGQLVCTECPCSGGGGGEFEGGGLEEGATEYRSDTRISVDMAPCTPGTCKSKGGKLVCDVCPCGGRKKGAEIAGGKKKKKKKRKRFVYTIGDKYPGVHIGHKECVLPAHNVPPRMGWLWNIFTPCLNLKPRRGWRPGAIAKIVAERIRKHREAQGLQMLELRDFRRGKKGGGAYESGTSINIQPKPTLHIKKHDGCYWITMNPLKDPHTLVENESPYMDCTPMQFKIVKNKKEGEEYKSCFCGEGEVGEESSSDSELEIEFTPPAGIIHPERFKRKRNVVHCDTQYLATDFEAKSEKSGKKGKKGKKDKKKKGKKGKKGKKKK</sequence>
<dbReference type="Proteomes" id="UP000007266">
    <property type="component" value="Linkage group 7"/>
</dbReference>
<reference evidence="3 4" key="1">
    <citation type="journal article" date="2008" name="Nature">
        <title>The genome of the model beetle and pest Tribolium castaneum.</title>
        <authorList>
            <consortium name="Tribolium Genome Sequencing Consortium"/>
            <person name="Richards S."/>
            <person name="Gibbs R.A."/>
            <person name="Weinstock G.M."/>
            <person name="Brown S.J."/>
            <person name="Denell R."/>
            <person name="Beeman R.W."/>
            <person name="Gibbs R."/>
            <person name="Beeman R.W."/>
            <person name="Brown S.J."/>
            <person name="Bucher G."/>
            <person name="Friedrich M."/>
            <person name="Grimmelikhuijzen C.J."/>
            <person name="Klingler M."/>
            <person name="Lorenzen M."/>
            <person name="Richards S."/>
            <person name="Roth S."/>
            <person name="Schroder R."/>
            <person name="Tautz D."/>
            <person name="Zdobnov E.M."/>
            <person name="Muzny D."/>
            <person name="Gibbs R.A."/>
            <person name="Weinstock G.M."/>
            <person name="Attaway T."/>
            <person name="Bell S."/>
            <person name="Buhay C.J."/>
            <person name="Chandrabose M.N."/>
            <person name="Chavez D."/>
            <person name="Clerk-Blankenburg K.P."/>
            <person name="Cree A."/>
            <person name="Dao M."/>
            <person name="Davis C."/>
            <person name="Chacko J."/>
            <person name="Dinh H."/>
            <person name="Dugan-Rocha S."/>
            <person name="Fowler G."/>
            <person name="Garner T.T."/>
            <person name="Garnes J."/>
            <person name="Gnirke A."/>
            <person name="Hawes A."/>
            <person name="Hernandez J."/>
            <person name="Hines S."/>
            <person name="Holder M."/>
            <person name="Hume J."/>
            <person name="Jhangiani S.N."/>
            <person name="Joshi V."/>
            <person name="Khan Z.M."/>
            <person name="Jackson L."/>
            <person name="Kovar C."/>
            <person name="Kowis A."/>
            <person name="Lee S."/>
            <person name="Lewis L.R."/>
            <person name="Margolis J."/>
            <person name="Morgan M."/>
            <person name="Nazareth L.V."/>
            <person name="Nguyen N."/>
            <person name="Okwuonu G."/>
            <person name="Parker D."/>
            <person name="Richards S."/>
            <person name="Ruiz S.J."/>
            <person name="Santibanez J."/>
            <person name="Savard J."/>
            <person name="Scherer S.E."/>
            <person name="Schneider B."/>
            <person name="Sodergren E."/>
            <person name="Tautz D."/>
            <person name="Vattahil S."/>
            <person name="Villasana D."/>
            <person name="White C.S."/>
            <person name="Wright R."/>
            <person name="Park Y."/>
            <person name="Beeman R.W."/>
            <person name="Lord J."/>
            <person name="Oppert B."/>
            <person name="Lorenzen M."/>
            <person name="Brown S."/>
            <person name="Wang L."/>
            <person name="Savard J."/>
            <person name="Tautz D."/>
            <person name="Richards S."/>
            <person name="Weinstock G."/>
            <person name="Gibbs R.A."/>
            <person name="Liu Y."/>
            <person name="Worley K."/>
            <person name="Weinstock G."/>
            <person name="Elsik C.G."/>
            <person name="Reese J.T."/>
            <person name="Elhaik E."/>
            <person name="Landan G."/>
            <person name="Graur D."/>
            <person name="Arensburger P."/>
            <person name="Atkinson P."/>
            <person name="Beeman R.W."/>
            <person name="Beidler J."/>
            <person name="Brown S.J."/>
            <person name="Demuth J.P."/>
            <person name="Drury D.W."/>
            <person name="Du Y.Z."/>
            <person name="Fujiwara H."/>
            <person name="Lorenzen M."/>
            <person name="Maselli V."/>
            <person name="Osanai M."/>
            <person name="Park Y."/>
            <person name="Robertson H.M."/>
            <person name="Tu Z."/>
            <person name="Wang J.J."/>
            <person name="Wang S."/>
            <person name="Richards S."/>
            <person name="Song H."/>
            <person name="Zhang L."/>
            <person name="Sodergren E."/>
            <person name="Werner D."/>
            <person name="Stanke M."/>
            <person name="Morgenstern B."/>
            <person name="Solovyev V."/>
            <person name="Kosarev P."/>
            <person name="Brown G."/>
            <person name="Chen H.C."/>
            <person name="Ermolaeva O."/>
            <person name="Hlavina W."/>
            <person name="Kapustin Y."/>
            <person name="Kiryutin B."/>
            <person name="Kitts P."/>
            <person name="Maglott D."/>
            <person name="Pruitt K."/>
            <person name="Sapojnikov V."/>
            <person name="Souvorov A."/>
            <person name="Mackey A.J."/>
            <person name="Waterhouse R.M."/>
            <person name="Wyder S."/>
            <person name="Zdobnov E.M."/>
            <person name="Zdobnov E.M."/>
            <person name="Wyder S."/>
            <person name="Kriventseva E.V."/>
            <person name="Kadowaki T."/>
            <person name="Bork P."/>
            <person name="Aranda M."/>
            <person name="Bao R."/>
            <person name="Beermann A."/>
            <person name="Berns N."/>
            <person name="Bolognesi R."/>
            <person name="Bonneton F."/>
            <person name="Bopp D."/>
            <person name="Brown S.J."/>
            <person name="Bucher G."/>
            <person name="Butts T."/>
            <person name="Chaumot A."/>
            <person name="Denell R.E."/>
            <person name="Ferrier D.E."/>
            <person name="Friedrich M."/>
            <person name="Gordon C.M."/>
            <person name="Jindra M."/>
            <person name="Klingler M."/>
            <person name="Lan Q."/>
            <person name="Lattorff H.M."/>
            <person name="Laudet V."/>
            <person name="von Levetsow C."/>
            <person name="Liu Z."/>
            <person name="Lutz R."/>
            <person name="Lynch J.A."/>
            <person name="da Fonseca R.N."/>
            <person name="Posnien N."/>
            <person name="Reuter R."/>
            <person name="Roth S."/>
            <person name="Savard J."/>
            <person name="Schinko J.B."/>
            <person name="Schmitt C."/>
            <person name="Schoppmeier M."/>
            <person name="Schroder R."/>
            <person name="Shippy T.D."/>
            <person name="Simonnet F."/>
            <person name="Marques-Souza H."/>
            <person name="Tautz D."/>
            <person name="Tomoyasu Y."/>
            <person name="Trauner J."/>
            <person name="Van der Zee M."/>
            <person name="Vervoort M."/>
            <person name="Wittkopp N."/>
            <person name="Wimmer E.A."/>
            <person name="Yang X."/>
            <person name="Jones A.K."/>
            <person name="Sattelle D.B."/>
            <person name="Ebert P.R."/>
            <person name="Nelson D."/>
            <person name="Scott J.G."/>
            <person name="Beeman R.W."/>
            <person name="Muthukrishnan S."/>
            <person name="Kramer K.J."/>
            <person name="Arakane Y."/>
            <person name="Beeman R.W."/>
            <person name="Zhu Q."/>
            <person name="Hogenkamp D."/>
            <person name="Dixit R."/>
            <person name="Oppert B."/>
            <person name="Jiang H."/>
            <person name="Zou Z."/>
            <person name="Marshall J."/>
            <person name="Elpidina E."/>
            <person name="Vinokurov K."/>
            <person name="Oppert C."/>
            <person name="Zou Z."/>
            <person name="Evans J."/>
            <person name="Lu Z."/>
            <person name="Zhao P."/>
            <person name="Sumathipala N."/>
            <person name="Altincicek B."/>
            <person name="Vilcinskas A."/>
            <person name="Williams M."/>
            <person name="Hultmark D."/>
            <person name="Hetru C."/>
            <person name="Jiang H."/>
            <person name="Grimmelikhuijzen C.J."/>
            <person name="Hauser F."/>
            <person name="Cazzamali G."/>
            <person name="Williamson M."/>
            <person name="Park Y."/>
            <person name="Li B."/>
            <person name="Tanaka Y."/>
            <person name="Predel R."/>
            <person name="Neupert S."/>
            <person name="Schachtner J."/>
            <person name="Verleyen P."/>
            <person name="Raible F."/>
            <person name="Bork P."/>
            <person name="Friedrich M."/>
            <person name="Walden K.K."/>
            <person name="Robertson H.M."/>
            <person name="Angeli S."/>
            <person name="Foret S."/>
            <person name="Bucher G."/>
            <person name="Schuetz S."/>
            <person name="Maleszka R."/>
            <person name="Wimmer E.A."/>
            <person name="Beeman R.W."/>
            <person name="Lorenzen M."/>
            <person name="Tomoyasu Y."/>
            <person name="Miller S.C."/>
            <person name="Grossmann D."/>
            <person name="Bucher G."/>
        </authorList>
    </citation>
    <scope>NUCLEOTIDE SEQUENCE [LARGE SCALE GENOMIC DNA]</scope>
    <source>
        <strain evidence="3 4">Georgia GA2</strain>
    </source>
</reference>